<dbReference type="SUPFAM" id="SSF103642">
    <property type="entry name" value="Sec-C motif"/>
    <property type="match status" value="1"/>
</dbReference>
<organism evidence="1 2">
    <name type="scientific">Streptococcus oralis</name>
    <dbReference type="NCBI Taxonomy" id="1303"/>
    <lineage>
        <taxon>Bacteria</taxon>
        <taxon>Bacillati</taxon>
        <taxon>Bacillota</taxon>
        <taxon>Bacilli</taxon>
        <taxon>Lactobacillales</taxon>
        <taxon>Streptococcaceae</taxon>
        <taxon>Streptococcus</taxon>
    </lineage>
</organism>
<dbReference type="Pfam" id="PF02810">
    <property type="entry name" value="SEC-C"/>
    <property type="match status" value="1"/>
</dbReference>
<dbReference type="Gene3D" id="3.10.450.50">
    <property type="match status" value="1"/>
</dbReference>
<dbReference type="AlphaFoldDB" id="A0A428G4E0"/>
<dbReference type="RefSeq" id="WP_125848662.1">
    <property type="nucleotide sequence ID" value="NZ_RJPK01000004.1"/>
</dbReference>
<evidence type="ECO:0000313" key="1">
    <source>
        <dbReference type="EMBL" id="RSJ69778.1"/>
    </source>
</evidence>
<sequence>MSIGRNDKCPCNSGKKYKHCHLKIEKLRKQMERDNLRDISESERKQLQSHDRNRVKQLFDSKGKECLYSNCDRKPIKSHTFPRNILEKQIARKTDNGYSVFSTDIKNIVSNLQNPRSYSELFYEVNINDAGTMPLFCEEHDNQIFSPIETFKPIPTEKQYIFLYAYRFFLYHFSKEKYALIDYHDVIASEKGVGKSLSSDTRNKRNSIYANATKIANTKTNITNLDVLKIKFDQVMNHTLPSDAKIDEHFKVYGYKLKNDIQWCGAGCTEFSYNDTGVMNHLGCSFGLIPQNRDFPAYFYCVVPNEENDYLKDKLLKLLNDKYDGYKNEKDTASFENIIKYYIFDSSENIIISPDIIDELRDKEICFFNEKGKLLKNSQYEWLLQANSLLIQVKGVQNEEVRNIVYNILEKIDLF</sequence>
<dbReference type="Proteomes" id="UP000281558">
    <property type="component" value="Unassembled WGS sequence"/>
</dbReference>
<dbReference type="InterPro" id="IPR004027">
    <property type="entry name" value="SEC_C_motif"/>
</dbReference>
<protein>
    <submittedName>
        <fullName evidence="1">Uncharacterized protein</fullName>
    </submittedName>
</protein>
<proteinExistence type="predicted"/>
<comment type="caution">
    <text evidence="1">The sequence shown here is derived from an EMBL/GenBank/DDBJ whole genome shotgun (WGS) entry which is preliminary data.</text>
</comment>
<gene>
    <name evidence="1" type="ORF">D8801_06235</name>
</gene>
<dbReference type="EMBL" id="RJPK01000004">
    <property type="protein sequence ID" value="RSJ69778.1"/>
    <property type="molecule type" value="Genomic_DNA"/>
</dbReference>
<accession>A0A428G4E0</accession>
<name>A0A428G4E0_STROR</name>
<evidence type="ECO:0000313" key="2">
    <source>
        <dbReference type="Proteomes" id="UP000281558"/>
    </source>
</evidence>
<reference evidence="1 2" key="1">
    <citation type="submission" date="2018-11" db="EMBL/GenBank/DDBJ databases">
        <title>Species Designations Belie Phenotypic and Genotypic Heterogeneity in Oral Streptococci.</title>
        <authorList>
            <person name="Velsko I."/>
        </authorList>
    </citation>
    <scope>NUCLEOTIDE SEQUENCE [LARGE SCALE GENOMIC DNA]</scope>
    <source>
        <strain evidence="1 2">BCC10</strain>
    </source>
</reference>